<dbReference type="GO" id="GO:0034045">
    <property type="term" value="C:phagophore assembly site membrane"/>
    <property type="evidence" value="ECO:0007669"/>
    <property type="project" value="UniProtKB-SubCell"/>
</dbReference>
<dbReference type="PANTHER" id="PTHR13040">
    <property type="entry name" value="AUTOPHAGY PROTEIN 5"/>
    <property type="match status" value="1"/>
</dbReference>
<comment type="subcellular location">
    <subcellularLocation>
        <location evidence="5">Preautophagosomal structure membrane</location>
        <topology evidence="5">Peripheral membrane protein</topology>
    </subcellularLocation>
</comment>
<dbReference type="Gene3D" id="3.10.20.620">
    <property type="match status" value="1"/>
</dbReference>
<dbReference type="Pfam" id="PF04106">
    <property type="entry name" value="ATG5_UblB"/>
    <property type="match status" value="1"/>
</dbReference>
<keyword evidence="4 5" id="KW-0072">Autophagy</keyword>
<evidence type="ECO:0000256" key="3">
    <source>
        <dbReference type="ARBA" id="ARBA00022843"/>
    </source>
</evidence>
<evidence type="ECO:0000256" key="2">
    <source>
        <dbReference type="ARBA" id="ARBA00022499"/>
    </source>
</evidence>
<dbReference type="Gene3D" id="3.10.20.90">
    <property type="entry name" value="Phosphatidylinositol 3-kinase Catalytic Subunit, Chain A, domain 1"/>
    <property type="match status" value="1"/>
</dbReference>
<comment type="function">
    <text evidence="5">Involved in autophagic vesicle formation.</text>
</comment>
<evidence type="ECO:0000259" key="6">
    <source>
        <dbReference type="Pfam" id="PF04106"/>
    </source>
</evidence>
<dbReference type="GO" id="GO:0034274">
    <property type="term" value="C:Atg12-Atg5-Atg16 complex"/>
    <property type="evidence" value="ECO:0007669"/>
    <property type="project" value="TreeGrafter"/>
</dbReference>
<protein>
    <recommendedName>
        <fullName evidence="5">Autophagy protein 5</fullName>
    </recommendedName>
</protein>
<dbReference type="InterPro" id="IPR042526">
    <property type="entry name" value="Atg5_HR"/>
</dbReference>
<keyword evidence="3 5" id="KW-0832">Ubl conjugation</keyword>
<dbReference type="EMBL" id="HBJA01062731">
    <property type="protein sequence ID" value="CAE0811039.1"/>
    <property type="molecule type" value="Transcribed_RNA"/>
</dbReference>
<dbReference type="GO" id="GO:0005776">
    <property type="term" value="C:autophagosome"/>
    <property type="evidence" value="ECO:0007669"/>
    <property type="project" value="TreeGrafter"/>
</dbReference>
<dbReference type="GO" id="GO:0000422">
    <property type="term" value="P:autophagy of mitochondrion"/>
    <property type="evidence" value="ECO:0007669"/>
    <property type="project" value="TreeGrafter"/>
</dbReference>
<evidence type="ECO:0000256" key="1">
    <source>
        <dbReference type="ARBA" id="ARBA00006910"/>
    </source>
</evidence>
<proteinExistence type="inferred from homology"/>
<dbReference type="Pfam" id="PF20637">
    <property type="entry name" value="ATG5_HBR"/>
    <property type="match status" value="1"/>
</dbReference>
<comment type="similarity">
    <text evidence="1 5">Belongs to the ATG5 family.</text>
</comment>
<accession>A0A7S4CZ59</accession>
<feature type="domain" description="Autophagy protein ATG5 alpha-helical bundle region" evidence="7">
    <location>
        <begin position="128"/>
        <end position="184"/>
    </location>
</feature>
<gene>
    <name evidence="9" type="ORF">EGYM00163_LOCUS22187</name>
</gene>
<dbReference type="Gene3D" id="1.10.246.190">
    <property type="entry name" value="Autophagy protein Apg5, helix rich domain"/>
    <property type="match status" value="1"/>
</dbReference>
<dbReference type="GO" id="GO:0019776">
    <property type="term" value="F:Atg8-family ligase activity"/>
    <property type="evidence" value="ECO:0007669"/>
    <property type="project" value="TreeGrafter"/>
</dbReference>
<dbReference type="InterPro" id="IPR048318">
    <property type="entry name" value="ATG5_UblB"/>
</dbReference>
<evidence type="ECO:0000313" key="9">
    <source>
        <dbReference type="EMBL" id="CAE0811039.1"/>
    </source>
</evidence>
<evidence type="ECO:0000256" key="4">
    <source>
        <dbReference type="ARBA" id="ARBA00023006"/>
    </source>
</evidence>
<dbReference type="GO" id="GO:0006995">
    <property type="term" value="P:cellular response to nitrogen starvation"/>
    <property type="evidence" value="ECO:0007669"/>
    <property type="project" value="TreeGrafter"/>
</dbReference>
<dbReference type="GO" id="GO:0044233">
    <property type="term" value="C:mitochondria-associated endoplasmic reticulum membrane contact site"/>
    <property type="evidence" value="ECO:0007669"/>
    <property type="project" value="TreeGrafter"/>
</dbReference>
<dbReference type="GO" id="GO:0061908">
    <property type="term" value="C:phagophore"/>
    <property type="evidence" value="ECO:0007669"/>
    <property type="project" value="TreeGrafter"/>
</dbReference>
<reference evidence="9" key="1">
    <citation type="submission" date="2021-01" db="EMBL/GenBank/DDBJ databases">
        <authorList>
            <person name="Corre E."/>
            <person name="Pelletier E."/>
            <person name="Niang G."/>
            <person name="Scheremetjew M."/>
            <person name="Finn R."/>
            <person name="Kale V."/>
            <person name="Holt S."/>
            <person name="Cochrane G."/>
            <person name="Meng A."/>
            <person name="Brown T."/>
            <person name="Cohen L."/>
        </authorList>
    </citation>
    <scope>NUCLEOTIDE SEQUENCE</scope>
    <source>
        <strain evidence="9">CCMP1594</strain>
    </source>
</reference>
<evidence type="ECO:0000259" key="7">
    <source>
        <dbReference type="Pfam" id="PF20637"/>
    </source>
</evidence>
<sequence>MTNTLKDEILQKEIWRGEVPVEYVLADGEVGVMNKPSAYYQLVPRMSYLPFYLQDVRDHFAPSVPQLGNDAKMWLSYRNVPVKWQLPAGVIYDIIKQGVEEQGTKLIQLTVHFEGFPEDQILQLQHEDELRFFFNHSLKEAACIKFGSAKSIITLSTSDQQDLCEAVRDCHSRFSNYQKIREKIERHAEGQSDKLPVRLFVGTAQDPLDKYKMLLRAARQDLTFGQLLHFVLPKHFPEQHNQSSPMAEAKALLHGVSPLVSCPLKFVAENASNPDFWINIVVVLPRETNA</sequence>
<keyword evidence="5" id="KW-0472">Membrane</keyword>
<evidence type="ECO:0000256" key="5">
    <source>
        <dbReference type="RuleBase" id="RU361202"/>
    </source>
</evidence>
<name>A0A7S4CZ59_9EUGL</name>
<dbReference type="InterPro" id="IPR007239">
    <property type="entry name" value="Atg5"/>
</dbReference>
<dbReference type="Pfam" id="PF20638">
    <property type="entry name" value="ATG5_UblA"/>
    <property type="match status" value="1"/>
</dbReference>
<organism evidence="9">
    <name type="scientific">Eutreptiella gymnastica</name>
    <dbReference type="NCBI Taxonomy" id="73025"/>
    <lineage>
        <taxon>Eukaryota</taxon>
        <taxon>Discoba</taxon>
        <taxon>Euglenozoa</taxon>
        <taxon>Euglenida</taxon>
        <taxon>Spirocuta</taxon>
        <taxon>Euglenophyceae</taxon>
        <taxon>Eutreptiales</taxon>
        <taxon>Eutreptiaceae</taxon>
        <taxon>Eutreptiella</taxon>
    </lineage>
</organism>
<dbReference type="PANTHER" id="PTHR13040:SF2">
    <property type="entry name" value="AUTOPHAGY PROTEIN 5"/>
    <property type="match status" value="1"/>
</dbReference>
<dbReference type="GO" id="GO:0034727">
    <property type="term" value="P:piecemeal microautophagy of the nucleus"/>
    <property type="evidence" value="ECO:0007669"/>
    <property type="project" value="TreeGrafter"/>
</dbReference>
<dbReference type="InterPro" id="IPR048939">
    <property type="entry name" value="ATG5_UblA"/>
</dbReference>
<dbReference type="InterPro" id="IPR042527">
    <property type="entry name" value="Atg5_UblA_dom_sf"/>
</dbReference>
<keyword evidence="2 5" id="KW-1017">Isopeptide bond</keyword>
<comment type="subunit">
    <text evidence="5">Conjugated with ATG12.</text>
</comment>
<dbReference type="InterPro" id="IPR048940">
    <property type="entry name" value="ATG5_HBR"/>
</dbReference>
<feature type="domain" description="Autophagy protein ATG5 UblB" evidence="6">
    <location>
        <begin position="195"/>
        <end position="282"/>
    </location>
</feature>
<dbReference type="AlphaFoldDB" id="A0A7S4CZ59"/>
<evidence type="ECO:0000259" key="8">
    <source>
        <dbReference type="Pfam" id="PF20638"/>
    </source>
</evidence>
<feature type="domain" description="Autophagy protein ATG5 UblA" evidence="8">
    <location>
        <begin position="14"/>
        <end position="113"/>
    </location>
</feature>